<evidence type="ECO:0000313" key="2">
    <source>
        <dbReference type="Proteomes" id="UP000799539"/>
    </source>
</evidence>
<evidence type="ECO:0000313" key="1">
    <source>
        <dbReference type="EMBL" id="KAF2217767.1"/>
    </source>
</evidence>
<reference evidence="1" key="1">
    <citation type="journal article" date="2020" name="Stud. Mycol.">
        <title>101 Dothideomycetes genomes: a test case for predicting lifestyles and emergence of pathogens.</title>
        <authorList>
            <person name="Haridas S."/>
            <person name="Albert R."/>
            <person name="Binder M."/>
            <person name="Bloem J."/>
            <person name="Labutti K."/>
            <person name="Salamov A."/>
            <person name="Andreopoulos B."/>
            <person name="Baker S."/>
            <person name="Barry K."/>
            <person name="Bills G."/>
            <person name="Bluhm B."/>
            <person name="Cannon C."/>
            <person name="Castanera R."/>
            <person name="Culley D."/>
            <person name="Daum C."/>
            <person name="Ezra D."/>
            <person name="Gonzalez J."/>
            <person name="Henrissat B."/>
            <person name="Kuo A."/>
            <person name="Liang C."/>
            <person name="Lipzen A."/>
            <person name="Lutzoni F."/>
            <person name="Magnuson J."/>
            <person name="Mondo S."/>
            <person name="Nolan M."/>
            <person name="Ohm R."/>
            <person name="Pangilinan J."/>
            <person name="Park H.-J."/>
            <person name="Ramirez L."/>
            <person name="Alfaro M."/>
            <person name="Sun H."/>
            <person name="Tritt A."/>
            <person name="Yoshinaga Y."/>
            <person name="Zwiers L.-H."/>
            <person name="Turgeon B."/>
            <person name="Goodwin S."/>
            <person name="Spatafora J."/>
            <person name="Crous P."/>
            <person name="Grigoriev I."/>
        </authorList>
    </citation>
    <scope>NUCLEOTIDE SEQUENCE</scope>
    <source>
        <strain evidence="1">SCOH1-5</strain>
    </source>
</reference>
<gene>
    <name evidence="1" type="ORF">CERZMDRAFT_92415</name>
</gene>
<keyword evidence="2" id="KW-1185">Reference proteome</keyword>
<name>A0A6A6FWF6_9PEZI</name>
<accession>A0A6A6FWF6</accession>
<dbReference type="AlphaFoldDB" id="A0A6A6FWF6"/>
<dbReference type="Proteomes" id="UP000799539">
    <property type="component" value="Unassembled WGS sequence"/>
</dbReference>
<protein>
    <submittedName>
        <fullName evidence="1">Uncharacterized protein</fullName>
    </submittedName>
</protein>
<sequence length="111" mass="12650">MAFRSLVPQSIDCVVANNKEKRRVRCYERDDWPGHTYVWDGAINDEWNLRAPPHADGFGGKGREDEAGPRTFTKFAPKQASTSNVKRIQENDAPCDWIAKCLEIHPRPSPQ</sequence>
<organism evidence="1 2">
    <name type="scientific">Cercospora zeae-maydis SCOH1-5</name>
    <dbReference type="NCBI Taxonomy" id="717836"/>
    <lineage>
        <taxon>Eukaryota</taxon>
        <taxon>Fungi</taxon>
        <taxon>Dikarya</taxon>
        <taxon>Ascomycota</taxon>
        <taxon>Pezizomycotina</taxon>
        <taxon>Dothideomycetes</taxon>
        <taxon>Dothideomycetidae</taxon>
        <taxon>Mycosphaerellales</taxon>
        <taxon>Mycosphaerellaceae</taxon>
        <taxon>Cercospora</taxon>
    </lineage>
</organism>
<proteinExistence type="predicted"/>
<dbReference type="EMBL" id="ML992662">
    <property type="protein sequence ID" value="KAF2217767.1"/>
    <property type="molecule type" value="Genomic_DNA"/>
</dbReference>